<gene>
    <name evidence="2" type="ORF">F3Y22_tig00111799pilonHSYRG00007</name>
</gene>
<name>A0A6A2XDB7_HIBSY</name>
<accession>A0A6A2XDB7</accession>
<dbReference type="AlphaFoldDB" id="A0A6A2XDB7"/>
<feature type="region of interest" description="Disordered" evidence="1">
    <location>
        <begin position="1"/>
        <end position="24"/>
    </location>
</feature>
<dbReference type="EMBL" id="VEPZ02001432">
    <property type="protein sequence ID" value="KAE8673218.1"/>
    <property type="molecule type" value="Genomic_DNA"/>
</dbReference>
<evidence type="ECO:0000256" key="1">
    <source>
        <dbReference type="SAM" id="MobiDB-lite"/>
    </source>
</evidence>
<dbReference type="Proteomes" id="UP000436088">
    <property type="component" value="Unassembled WGS sequence"/>
</dbReference>
<evidence type="ECO:0000313" key="2">
    <source>
        <dbReference type="EMBL" id="KAE8673218.1"/>
    </source>
</evidence>
<reference evidence="2" key="1">
    <citation type="submission" date="2019-09" db="EMBL/GenBank/DDBJ databases">
        <title>Draft genome information of white flower Hibiscus syriacus.</title>
        <authorList>
            <person name="Kim Y.-M."/>
        </authorList>
    </citation>
    <scope>NUCLEOTIDE SEQUENCE [LARGE SCALE GENOMIC DNA]</scope>
    <source>
        <strain evidence="2">YM2019G1</strain>
    </source>
</reference>
<comment type="caution">
    <text evidence="2">The sequence shown here is derived from an EMBL/GenBank/DDBJ whole genome shotgun (WGS) entry which is preliminary data.</text>
</comment>
<sequence>MTHKPRVEASTTPSGSIKNGSNLSHTTQWESVRLEAEARLVRDSKQVIPNPNSIHIHPKNKHLTLDPNRLSQPRCLDVLQAWQGVVAGMLAFPSQGLGFSAIGHTVTSYADGEMGFDALKCVDESNQLHEIEETISDIDAWFEDSFKVENYENAGGSALDVPMVWDSVHDLVNSLSSDISVF</sequence>
<evidence type="ECO:0000313" key="3">
    <source>
        <dbReference type="Proteomes" id="UP000436088"/>
    </source>
</evidence>
<protein>
    <submittedName>
        <fullName evidence="2">Uncharacterized protein</fullName>
    </submittedName>
</protein>
<feature type="compositionally biased region" description="Polar residues" evidence="1">
    <location>
        <begin position="9"/>
        <end position="24"/>
    </location>
</feature>
<proteinExistence type="predicted"/>
<organism evidence="2 3">
    <name type="scientific">Hibiscus syriacus</name>
    <name type="common">Rose of Sharon</name>
    <dbReference type="NCBI Taxonomy" id="106335"/>
    <lineage>
        <taxon>Eukaryota</taxon>
        <taxon>Viridiplantae</taxon>
        <taxon>Streptophyta</taxon>
        <taxon>Embryophyta</taxon>
        <taxon>Tracheophyta</taxon>
        <taxon>Spermatophyta</taxon>
        <taxon>Magnoliopsida</taxon>
        <taxon>eudicotyledons</taxon>
        <taxon>Gunneridae</taxon>
        <taxon>Pentapetalae</taxon>
        <taxon>rosids</taxon>
        <taxon>malvids</taxon>
        <taxon>Malvales</taxon>
        <taxon>Malvaceae</taxon>
        <taxon>Malvoideae</taxon>
        <taxon>Hibiscus</taxon>
    </lineage>
</organism>
<keyword evidence="3" id="KW-1185">Reference proteome</keyword>